<sequence>MTERVAELVRIAAFADGLQGGNPAGVWLGASLPEADEMQRIAAEVGFSETAFAAPQHSAEGREWRVRYFSPEAEVPFCGHATIALGVALARHSGEGEYELQLNQARIRVSGWQDGAGQWQAALHSPPTRSQSASPEQVAAALALFGYTQADLDPRIPPALIHGGADHLVLALHSRAALAAMHYELAQGRALMQAQGWVTVLLVHAAGERHFHSRNPFAYGGVYEDPATGAATAAFAGYLRDIHWPHGGAIDIQQGEDMGMPSRLHAEIPDEPGSGIRVSGQARLM</sequence>
<dbReference type="SUPFAM" id="SSF54506">
    <property type="entry name" value="Diaminopimelate epimerase-like"/>
    <property type="match status" value="1"/>
</dbReference>
<keyword evidence="2" id="KW-0413">Isomerase</keyword>
<dbReference type="PIRSF" id="PIRSF016184">
    <property type="entry name" value="PhzC_PhzF"/>
    <property type="match status" value="1"/>
</dbReference>
<accession>A0ABW0YBM1</accession>
<organism evidence="3 4">
    <name type="scientific">Aeromonas eucrenophila</name>
    <dbReference type="NCBI Taxonomy" id="649"/>
    <lineage>
        <taxon>Bacteria</taxon>
        <taxon>Pseudomonadati</taxon>
        <taxon>Pseudomonadota</taxon>
        <taxon>Gammaproteobacteria</taxon>
        <taxon>Aeromonadales</taxon>
        <taxon>Aeromonadaceae</taxon>
        <taxon>Aeromonas</taxon>
    </lineage>
</organism>
<dbReference type="RefSeq" id="WP_042638146.1">
    <property type="nucleotide sequence ID" value="NZ_CDDF01000001.1"/>
</dbReference>
<comment type="similarity">
    <text evidence="1">Belongs to the PhzF family.</text>
</comment>
<dbReference type="Proteomes" id="UP001596132">
    <property type="component" value="Unassembled WGS sequence"/>
</dbReference>
<keyword evidence="4" id="KW-1185">Reference proteome</keyword>
<reference evidence="4" key="1">
    <citation type="journal article" date="2019" name="Int. J. Syst. Evol. Microbiol.">
        <title>The Global Catalogue of Microorganisms (GCM) 10K type strain sequencing project: providing services to taxonomists for standard genome sequencing and annotation.</title>
        <authorList>
            <consortium name="The Broad Institute Genomics Platform"/>
            <consortium name="The Broad Institute Genome Sequencing Center for Infectious Disease"/>
            <person name="Wu L."/>
            <person name="Ma J."/>
        </authorList>
    </citation>
    <scope>NUCLEOTIDE SEQUENCE [LARGE SCALE GENOMIC DNA]</scope>
    <source>
        <strain evidence="4">KCTC 15012</strain>
    </source>
</reference>
<dbReference type="PANTHER" id="PTHR13774:SF39">
    <property type="entry name" value="BIOSYNTHESIS PROTEIN, PUTATIVE-RELATED"/>
    <property type="match status" value="1"/>
</dbReference>
<protein>
    <submittedName>
        <fullName evidence="3">PhzF family phenazine biosynthesis protein</fullName>
    </submittedName>
</protein>
<comment type="caution">
    <text evidence="3">The sequence shown here is derived from an EMBL/GenBank/DDBJ whole genome shotgun (WGS) entry which is preliminary data.</text>
</comment>
<dbReference type="Pfam" id="PF02567">
    <property type="entry name" value="PhzC-PhzF"/>
    <property type="match status" value="1"/>
</dbReference>
<evidence type="ECO:0000313" key="4">
    <source>
        <dbReference type="Proteomes" id="UP001596132"/>
    </source>
</evidence>
<dbReference type="InterPro" id="IPR003719">
    <property type="entry name" value="Phenazine_PhzF-like"/>
</dbReference>
<name>A0ABW0YBM1_9GAMM</name>
<proteinExistence type="inferred from homology"/>
<dbReference type="NCBIfam" id="TIGR00654">
    <property type="entry name" value="PhzF_family"/>
    <property type="match status" value="1"/>
</dbReference>
<dbReference type="Gene3D" id="3.10.310.10">
    <property type="entry name" value="Diaminopimelate Epimerase, Chain A, domain 1"/>
    <property type="match status" value="2"/>
</dbReference>
<dbReference type="PANTHER" id="PTHR13774">
    <property type="entry name" value="PHENAZINE BIOSYNTHESIS PROTEIN"/>
    <property type="match status" value="1"/>
</dbReference>
<evidence type="ECO:0000256" key="1">
    <source>
        <dbReference type="ARBA" id="ARBA00008270"/>
    </source>
</evidence>
<gene>
    <name evidence="3" type="ORF">ACFPVW_14015</name>
</gene>
<dbReference type="EMBL" id="JBHSPP010000016">
    <property type="protein sequence ID" value="MFC5707149.1"/>
    <property type="molecule type" value="Genomic_DNA"/>
</dbReference>
<evidence type="ECO:0000256" key="2">
    <source>
        <dbReference type="ARBA" id="ARBA00023235"/>
    </source>
</evidence>
<evidence type="ECO:0000313" key="3">
    <source>
        <dbReference type="EMBL" id="MFC5707149.1"/>
    </source>
</evidence>